<comment type="caution">
    <text evidence="1">The sequence shown here is derived from an EMBL/GenBank/DDBJ whole genome shotgun (WGS) entry which is preliminary data.</text>
</comment>
<protein>
    <submittedName>
        <fullName evidence="1">Uncharacterized protein</fullName>
    </submittedName>
</protein>
<dbReference type="EMBL" id="BQNB010016137">
    <property type="protein sequence ID" value="GJT48239.1"/>
    <property type="molecule type" value="Genomic_DNA"/>
</dbReference>
<evidence type="ECO:0000313" key="1">
    <source>
        <dbReference type="EMBL" id="GJT48239.1"/>
    </source>
</evidence>
<dbReference type="Proteomes" id="UP001151760">
    <property type="component" value="Unassembled WGS sequence"/>
</dbReference>
<reference evidence="1" key="2">
    <citation type="submission" date="2022-01" db="EMBL/GenBank/DDBJ databases">
        <authorList>
            <person name="Yamashiro T."/>
            <person name="Shiraishi A."/>
            <person name="Satake H."/>
            <person name="Nakayama K."/>
        </authorList>
    </citation>
    <scope>NUCLEOTIDE SEQUENCE</scope>
</reference>
<accession>A0ABQ5EBF7</accession>
<sequence length="168" mass="19151">MIVSLKGEFYFIKFKINQKEDDVEPNVILERSFVRLAKGIVDFGNGIITIYPDFDLFSDESDTAGNNEENRELMFDLDEIEETELPPLNCKMGKSSRNKKRLISIGKLLDEICLDKNKLDEAMKDEQKESIKRVKGEALIEKENPGAFIFPIRLEGKINLNGLADTGF</sequence>
<gene>
    <name evidence="1" type="ORF">Tco_0974396</name>
</gene>
<evidence type="ECO:0000313" key="2">
    <source>
        <dbReference type="Proteomes" id="UP001151760"/>
    </source>
</evidence>
<organism evidence="1 2">
    <name type="scientific">Tanacetum coccineum</name>
    <dbReference type="NCBI Taxonomy" id="301880"/>
    <lineage>
        <taxon>Eukaryota</taxon>
        <taxon>Viridiplantae</taxon>
        <taxon>Streptophyta</taxon>
        <taxon>Embryophyta</taxon>
        <taxon>Tracheophyta</taxon>
        <taxon>Spermatophyta</taxon>
        <taxon>Magnoliopsida</taxon>
        <taxon>eudicotyledons</taxon>
        <taxon>Gunneridae</taxon>
        <taxon>Pentapetalae</taxon>
        <taxon>asterids</taxon>
        <taxon>campanulids</taxon>
        <taxon>Asterales</taxon>
        <taxon>Asteraceae</taxon>
        <taxon>Asteroideae</taxon>
        <taxon>Anthemideae</taxon>
        <taxon>Anthemidinae</taxon>
        <taxon>Tanacetum</taxon>
    </lineage>
</organism>
<reference evidence="1" key="1">
    <citation type="journal article" date="2022" name="Int. J. Mol. Sci.">
        <title>Draft Genome of Tanacetum Coccineum: Genomic Comparison of Closely Related Tanacetum-Family Plants.</title>
        <authorList>
            <person name="Yamashiro T."/>
            <person name="Shiraishi A."/>
            <person name="Nakayama K."/>
            <person name="Satake H."/>
        </authorList>
    </citation>
    <scope>NUCLEOTIDE SEQUENCE</scope>
</reference>
<proteinExistence type="predicted"/>
<name>A0ABQ5EBF7_9ASTR</name>
<keyword evidence="2" id="KW-1185">Reference proteome</keyword>